<gene>
    <name evidence="2" type="ORF">PR048_029083</name>
</gene>
<comment type="caution">
    <text evidence="2">The sequence shown here is derived from an EMBL/GenBank/DDBJ whole genome shotgun (WGS) entry which is preliminary data.</text>
</comment>
<proteinExistence type="predicted"/>
<name>A0ABQ9GF04_9NEOP</name>
<protein>
    <submittedName>
        <fullName evidence="2">Uncharacterized protein</fullName>
    </submittedName>
</protein>
<dbReference type="Proteomes" id="UP001159363">
    <property type="component" value="Chromosome 12"/>
</dbReference>
<organism evidence="2 3">
    <name type="scientific">Dryococelus australis</name>
    <dbReference type="NCBI Taxonomy" id="614101"/>
    <lineage>
        <taxon>Eukaryota</taxon>
        <taxon>Metazoa</taxon>
        <taxon>Ecdysozoa</taxon>
        <taxon>Arthropoda</taxon>
        <taxon>Hexapoda</taxon>
        <taxon>Insecta</taxon>
        <taxon>Pterygota</taxon>
        <taxon>Neoptera</taxon>
        <taxon>Polyneoptera</taxon>
        <taxon>Phasmatodea</taxon>
        <taxon>Verophasmatodea</taxon>
        <taxon>Anareolatae</taxon>
        <taxon>Phasmatidae</taxon>
        <taxon>Eurycanthinae</taxon>
        <taxon>Dryococelus</taxon>
    </lineage>
</organism>
<keyword evidence="3" id="KW-1185">Reference proteome</keyword>
<dbReference type="EMBL" id="JARBHB010000013">
    <property type="protein sequence ID" value="KAJ8870072.1"/>
    <property type="molecule type" value="Genomic_DNA"/>
</dbReference>
<evidence type="ECO:0000313" key="2">
    <source>
        <dbReference type="EMBL" id="KAJ8870072.1"/>
    </source>
</evidence>
<feature type="region of interest" description="Disordered" evidence="1">
    <location>
        <begin position="163"/>
        <end position="191"/>
    </location>
</feature>
<feature type="region of interest" description="Disordered" evidence="1">
    <location>
        <begin position="86"/>
        <end position="128"/>
    </location>
</feature>
<accession>A0ABQ9GF04</accession>
<evidence type="ECO:0000313" key="3">
    <source>
        <dbReference type="Proteomes" id="UP001159363"/>
    </source>
</evidence>
<reference evidence="2 3" key="1">
    <citation type="submission" date="2023-02" db="EMBL/GenBank/DDBJ databases">
        <title>LHISI_Scaffold_Assembly.</title>
        <authorList>
            <person name="Stuart O.P."/>
            <person name="Cleave R."/>
            <person name="Magrath M.J.L."/>
            <person name="Mikheyev A.S."/>
        </authorList>
    </citation>
    <scope>NUCLEOTIDE SEQUENCE [LARGE SCALE GENOMIC DNA]</scope>
    <source>
        <strain evidence="2">Daus_M_001</strain>
        <tissue evidence="2">Leg muscle</tissue>
    </source>
</reference>
<feature type="compositionally biased region" description="Basic and acidic residues" evidence="1">
    <location>
        <begin position="87"/>
        <end position="99"/>
    </location>
</feature>
<evidence type="ECO:0000256" key="1">
    <source>
        <dbReference type="SAM" id="MobiDB-lite"/>
    </source>
</evidence>
<sequence length="236" mass="26179">MYDNLSATRHTAAIVAHDLSSVDFTIARSCRVYCHLSPTGEMRTIRSTYKWPAPRQAKQGFTNVLSNFIIVNAPLVFRRFGHGFSAGKKERGETGDPRENPPTNGSIRHDSHMRKSGVNRPGIKPGSPWWEASRLTAQPRGPLLLSAAPYSTHCTLIGSQYIDVNEPSKPPRSTRKQHEPPAAISKTSNTRTLPGTEIDKIDIKYVYTEVDFAVGSQFIRHALDDSEPIADLQGNK</sequence>